<evidence type="ECO:0000256" key="1">
    <source>
        <dbReference type="SAM" id="MobiDB-lite"/>
    </source>
</evidence>
<protein>
    <submittedName>
        <fullName evidence="3">Uncharacterized protein</fullName>
    </submittedName>
</protein>
<keyword evidence="4" id="KW-1185">Reference proteome</keyword>
<feature type="compositionally biased region" description="Polar residues" evidence="1">
    <location>
        <begin position="1"/>
        <end position="21"/>
    </location>
</feature>
<comment type="caution">
    <text evidence="3">The sequence shown here is derived from an EMBL/GenBank/DDBJ whole genome shotgun (WGS) entry which is preliminary data.</text>
</comment>
<keyword evidence="2" id="KW-0472">Membrane</keyword>
<evidence type="ECO:0000313" key="3">
    <source>
        <dbReference type="EMBL" id="KAK3039792.1"/>
    </source>
</evidence>
<keyword evidence="2" id="KW-1133">Transmembrane helix</keyword>
<feature type="transmembrane region" description="Helical" evidence="2">
    <location>
        <begin position="37"/>
        <end position="61"/>
    </location>
</feature>
<name>A0AA88X4K9_9ASTE</name>
<keyword evidence="2" id="KW-0812">Transmembrane</keyword>
<reference evidence="3" key="1">
    <citation type="submission" date="2022-12" db="EMBL/GenBank/DDBJ databases">
        <title>Draft genome assemblies for two species of Escallonia (Escalloniales).</title>
        <authorList>
            <person name="Chanderbali A."/>
            <person name="Dervinis C."/>
            <person name="Anghel I."/>
            <person name="Soltis D."/>
            <person name="Soltis P."/>
            <person name="Zapata F."/>
        </authorList>
    </citation>
    <scope>NUCLEOTIDE SEQUENCE</scope>
    <source>
        <strain evidence="3">UCBG64.0493</strain>
        <tissue evidence="3">Leaf</tissue>
    </source>
</reference>
<evidence type="ECO:0000313" key="4">
    <source>
        <dbReference type="Proteomes" id="UP001188597"/>
    </source>
</evidence>
<sequence length="150" mass="16251">MSGSKSTEWSKPNNSTATSSDAQKKKEDEEFMEVAKVVGVGVGVLAGAALVAKGIFSLFSGSSETPVNKRKTMKPPGRDGIIYREDFERDPGAQPISKWVMVRSGRDMKVKEWLRCDGEVVRKGGDQNGDAWVKAAQENGNGEVICGQWA</sequence>
<organism evidence="3 4">
    <name type="scientific">Escallonia herrerae</name>
    <dbReference type="NCBI Taxonomy" id="1293975"/>
    <lineage>
        <taxon>Eukaryota</taxon>
        <taxon>Viridiplantae</taxon>
        <taxon>Streptophyta</taxon>
        <taxon>Embryophyta</taxon>
        <taxon>Tracheophyta</taxon>
        <taxon>Spermatophyta</taxon>
        <taxon>Magnoliopsida</taxon>
        <taxon>eudicotyledons</taxon>
        <taxon>Gunneridae</taxon>
        <taxon>Pentapetalae</taxon>
        <taxon>asterids</taxon>
        <taxon>campanulids</taxon>
        <taxon>Escalloniales</taxon>
        <taxon>Escalloniaceae</taxon>
        <taxon>Escallonia</taxon>
    </lineage>
</organism>
<dbReference type="Proteomes" id="UP001188597">
    <property type="component" value="Unassembled WGS sequence"/>
</dbReference>
<proteinExistence type="predicted"/>
<dbReference type="EMBL" id="JAVXUP010000069">
    <property type="protein sequence ID" value="KAK3039792.1"/>
    <property type="molecule type" value="Genomic_DNA"/>
</dbReference>
<gene>
    <name evidence="3" type="ORF">RJ639_027105</name>
</gene>
<dbReference type="AlphaFoldDB" id="A0AA88X4K9"/>
<evidence type="ECO:0000256" key="2">
    <source>
        <dbReference type="SAM" id="Phobius"/>
    </source>
</evidence>
<accession>A0AA88X4K9</accession>
<feature type="region of interest" description="Disordered" evidence="1">
    <location>
        <begin position="1"/>
        <end position="28"/>
    </location>
</feature>